<dbReference type="GO" id="GO:0006120">
    <property type="term" value="P:mitochondrial electron transport, NADH to ubiquinone"/>
    <property type="evidence" value="ECO:0007669"/>
    <property type="project" value="TreeGrafter"/>
</dbReference>
<dbReference type="PANTHER" id="PTHR13194:SF18">
    <property type="entry name" value="COMPLEX I INTERMEDIATE-ASSOCIATED PROTEIN 30, MITOCHONDRIAL"/>
    <property type="match status" value="1"/>
</dbReference>
<dbReference type="Proteomes" id="UP000245783">
    <property type="component" value="Unassembled WGS sequence"/>
</dbReference>
<sequence length="352" mass="38094">MSYFGALRDALARSMDVAVQATRTAARMEVVPSARSQGAYPLWSISSQRGNVRDFVIGCDKDVGGLSSCNLAYDDADDGRGRFYGTLSSELPRKAQIQRSGYAAFRNKNRPTIFGNQTWDTTLHPYLLLRVRNRLASPHSPSDTPSLASALHTAQARVKAATRHHDEQQLDLRALHAIGSGLGSSDTPGPKYFVNIQTDGPVTSDLFQHRLWLDHSKGSEWQDVVIPFADFVLLNAGTVASSQMEMMREKVRTIGISATLSSPGYTSEPRKGQAGRPEEAAQQVDKDTAPAAAPSALRAPRSGSQDASAPARGSQRGQTFNFDLGVDGVWAVGEDRLDGIPEGVEVLRDSLL</sequence>
<proteinExistence type="predicted"/>
<accession>A0A316VRP7</accession>
<reference evidence="3 4" key="1">
    <citation type="journal article" date="2018" name="Mol. Biol. Evol.">
        <title>Broad Genomic Sampling Reveals a Smut Pathogenic Ancestry of the Fungal Clade Ustilaginomycotina.</title>
        <authorList>
            <person name="Kijpornyongpan T."/>
            <person name="Mondo S.J."/>
            <person name="Barry K."/>
            <person name="Sandor L."/>
            <person name="Lee J."/>
            <person name="Lipzen A."/>
            <person name="Pangilinan J."/>
            <person name="LaButti K."/>
            <person name="Hainaut M."/>
            <person name="Henrissat B."/>
            <person name="Grigoriev I.V."/>
            <person name="Spatafora J.W."/>
            <person name="Aime M.C."/>
        </authorList>
    </citation>
    <scope>NUCLEOTIDE SEQUENCE [LARGE SCALE GENOMIC DNA]</scope>
    <source>
        <strain evidence="3 4">MCA 4658</strain>
    </source>
</reference>
<dbReference type="STRING" id="1522189.A0A316VRP7"/>
<evidence type="ECO:0000256" key="1">
    <source>
        <dbReference type="SAM" id="MobiDB-lite"/>
    </source>
</evidence>
<dbReference type="InParanoid" id="A0A316VRP7"/>
<dbReference type="GeneID" id="37034448"/>
<dbReference type="GO" id="GO:0051082">
    <property type="term" value="F:unfolded protein binding"/>
    <property type="evidence" value="ECO:0007669"/>
    <property type="project" value="TreeGrafter"/>
</dbReference>
<keyword evidence="4" id="KW-1185">Reference proteome</keyword>
<name>A0A316VRP7_9BASI</name>
<dbReference type="EMBL" id="KZ819433">
    <property type="protein sequence ID" value="PWN40030.1"/>
    <property type="molecule type" value="Genomic_DNA"/>
</dbReference>
<dbReference type="Pfam" id="PF08547">
    <property type="entry name" value="CIA30"/>
    <property type="match status" value="2"/>
</dbReference>
<dbReference type="PANTHER" id="PTHR13194">
    <property type="entry name" value="COMPLEX I INTERMEDIATE-ASSOCIATED PROTEIN 30"/>
    <property type="match status" value="1"/>
</dbReference>
<feature type="compositionally biased region" description="Low complexity" evidence="1">
    <location>
        <begin position="289"/>
        <end position="302"/>
    </location>
</feature>
<dbReference type="InterPro" id="IPR013857">
    <property type="entry name" value="NADH-UbQ_OxRdtase-assoc_prot30"/>
</dbReference>
<protein>
    <submittedName>
        <fullName evidence="3">NADH:ubiquinone oxidoreductase complex I intermediate-associated protein 30</fullName>
    </submittedName>
</protein>
<gene>
    <name evidence="3" type="ORF">IE81DRAFT_317189</name>
</gene>
<feature type="region of interest" description="Disordered" evidence="1">
    <location>
        <begin position="259"/>
        <end position="320"/>
    </location>
</feature>
<keyword evidence="3" id="KW-0830">Ubiquinone</keyword>
<dbReference type="InterPro" id="IPR039131">
    <property type="entry name" value="NDUFAF1"/>
</dbReference>
<feature type="domain" description="NADH:ubiquinone oxidoreductase intermediate-associated protein 30" evidence="2">
    <location>
        <begin position="187"/>
        <end position="262"/>
    </location>
</feature>
<dbReference type="RefSeq" id="XP_025367190.1">
    <property type="nucleotide sequence ID" value="XM_025512578.1"/>
</dbReference>
<dbReference type="AlphaFoldDB" id="A0A316VRP7"/>
<dbReference type="GO" id="GO:0005739">
    <property type="term" value="C:mitochondrion"/>
    <property type="evidence" value="ECO:0007669"/>
    <property type="project" value="TreeGrafter"/>
</dbReference>
<evidence type="ECO:0000259" key="2">
    <source>
        <dbReference type="Pfam" id="PF08547"/>
    </source>
</evidence>
<evidence type="ECO:0000313" key="4">
    <source>
        <dbReference type="Proteomes" id="UP000245783"/>
    </source>
</evidence>
<feature type="compositionally biased region" description="Basic and acidic residues" evidence="1">
    <location>
        <begin position="268"/>
        <end position="288"/>
    </location>
</feature>
<dbReference type="GO" id="GO:0010257">
    <property type="term" value="P:NADH dehydrogenase complex assembly"/>
    <property type="evidence" value="ECO:0007669"/>
    <property type="project" value="TreeGrafter"/>
</dbReference>
<evidence type="ECO:0000313" key="3">
    <source>
        <dbReference type="EMBL" id="PWN40030.1"/>
    </source>
</evidence>
<feature type="domain" description="NADH:ubiquinone oxidoreductase intermediate-associated protein 30" evidence="2">
    <location>
        <begin position="51"/>
        <end position="132"/>
    </location>
</feature>
<dbReference type="OrthoDB" id="42561at2759"/>
<organism evidence="3 4">
    <name type="scientific">Ceraceosorus guamensis</name>
    <dbReference type="NCBI Taxonomy" id="1522189"/>
    <lineage>
        <taxon>Eukaryota</taxon>
        <taxon>Fungi</taxon>
        <taxon>Dikarya</taxon>
        <taxon>Basidiomycota</taxon>
        <taxon>Ustilaginomycotina</taxon>
        <taxon>Exobasidiomycetes</taxon>
        <taxon>Ceraceosorales</taxon>
        <taxon>Ceraceosoraceae</taxon>
        <taxon>Ceraceosorus</taxon>
    </lineage>
</organism>